<name>A0AAF0T6G8_9EURY</name>
<gene>
    <name evidence="1" type="ORF">NP511_02485</name>
</gene>
<dbReference type="Proteomes" id="UP001224926">
    <property type="component" value="Chromosome"/>
</dbReference>
<protein>
    <submittedName>
        <fullName evidence="1">Uncharacterized protein</fullName>
    </submittedName>
</protein>
<sequence length="41" mass="4651">MHCDNCDSDAVAYTLTTYVEPDGRESVDLHFCSTDCLHVWT</sequence>
<evidence type="ECO:0000313" key="2">
    <source>
        <dbReference type="Proteomes" id="UP001224926"/>
    </source>
</evidence>
<dbReference type="GeneID" id="80368106"/>
<evidence type="ECO:0000313" key="1">
    <source>
        <dbReference type="EMBL" id="WMT08509.1"/>
    </source>
</evidence>
<dbReference type="RefSeq" id="WP_006180829.1">
    <property type="nucleotide sequence ID" value="NZ_CP101873.1"/>
</dbReference>
<dbReference type="AlphaFoldDB" id="A0AAF0T6G8"/>
<proteinExistence type="predicted"/>
<reference evidence="1 2" key="1">
    <citation type="submission" date="2022-07" db="EMBL/GenBank/DDBJ databases">
        <title>Two temperate virus in Haloterrigena jeotgali A29.</title>
        <authorList>
            <person name="Deng X."/>
        </authorList>
    </citation>
    <scope>NUCLEOTIDE SEQUENCE [LARGE SCALE GENOMIC DNA]</scope>
    <source>
        <strain evidence="1 2">A29</strain>
    </source>
</reference>
<organism evidence="1 2">
    <name type="scientific">Natrinema thermotolerans</name>
    <dbReference type="NCBI Taxonomy" id="121872"/>
    <lineage>
        <taxon>Archaea</taxon>
        <taxon>Methanobacteriati</taxon>
        <taxon>Methanobacteriota</taxon>
        <taxon>Stenosarchaea group</taxon>
        <taxon>Halobacteria</taxon>
        <taxon>Halobacteriales</taxon>
        <taxon>Natrialbaceae</taxon>
        <taxon>Natrinema</taxon>
    </lineage>
</organism>
<dbReference type="EMBL" id="CP101873">
    <property type="protein sequence ID" value="WMT08509.1"/>
    <property type="molecule type" value="Genomic_DNA"/>
</dbReference>
<accession>A0AAF0T6G8</accession>
<keyword evidence="2" id="KW-1185">Reference proteome</keyword>